<name>A0A9Q1JNH6_9CARY</name>
<gene>
    <name evidence="1" type="ORF">Cgig2_010822</name>
</gene>
<keyword evidence="2" id="KW-1185">Reference proteome</keyword>
<organism evidence="1 2">
    <name type="scientific">Carnegiea gigantea</name>
    <dbReference type="NCBI Taxonomy" id="171969"/>
    <lineage>
        <taxon>Eukaryota</taxon>
        <taxon>Viridiplantae</taxon>
        <taxon>Streptophyta</taxon>
        <taxon>Embryophyta</taxon>
        <taxon>Tracheophyta</taxon>
        <taxon>Spermatophyta</taxon>
        <taxon>Magnoliopsida</taxon>
        <taxon>eudicotyledons</taxon>
        <taxon>Gunneridae</taxon>
        <taxon>Pentapetalae</taxon>
        <taxon>Caryophyllales</taxon>
        <taxon>Cactineae</taxon>
        <taxon>Cactaceae</taxon>
        <taxon>Cactoideae</taxon>
        <taxon>Echinocereeae</taxon>
        <taxon>Carnegiea</taxon>
    </lineage>
</organism>
<evidence type="ECO:0000313" key="1">
    <source>
        <dbReference type="EMBL" id="KAJ8426185.1"/>
    </source>
</evidence>
<sequence>MVDPGWGAMIGLSRPLPGQVAIPTRASQPNPPPLRHPMQLIPGERPSFRSRSIPLNLEGKLQVGHDVPRSVVPANESPRRMKNVLRKSWLPLLGVMRRLRSAQQVLTAEQGDCVTAATMVFGGREARCFASLHNDPLVVEMKVANAVIRRILIYTGSSVDIITWDCLKKLTYPGRDIVPLVLAILGFGGQKVNPTGLIRLPLYFGDKLKARNLEVDFLVVEVPTAYNVILGRPTLHRVKKLKIRHTN</sequence>
<accession>A0A9Q1JNH6</accession>
<dbReference type="CDD" id="cd00303">
    <property type="entry name" value="retropepsin_like"/>
    <property type="match status" value="1"/>
</dbReference>
<dbReference type="PANTHER" id="PTHR33240">
    <property type="entry name" value="OS08G0508500 PROTEIN"/>
    <property type="match status" value="1"/>
</dbReference>
<comment type="caution">
    <text evidence="1">The sequence shown here is derived from an EMBL/GenBank/DDBJ whole genome shotgun (WGS) entry which is preliminary data.</text>
</comment>
<evidence type="ECO:0000313" key="2">
    <source>
        <dbReference type="Proteomes" id="UP001153076"/>
    </source>
</evidence>
<dbReference type="OrthoDB" id="2919534at2759"/>
<dbReference type="Gene3D" id="2.40.70.10">
    <property type="entry name" value="Acid Proteases"/>
    <property type="match status" value="1"/>
</dbReference>
<dbReference type="Proteomes" id="UP001153076">
    <property type="component" value="Unassembled WGS sequence"/>
</dbReference>
<dbReference type="SUPFAM" id="SSF50630">
    <property type="entry name" value="Acid proteases"/>
    <property type="match status" value="1"/>
</dbReference>
<dbReference type="AlphaFoldDB" id="A0A9Q1JNH6"/>
<dbReference type="InterPro" id="IPR021109">
    <property type="entry name" value="Peptidase_aspartic_dom_sf"/>
</dbReference>
<proteinExistence type="predicted"/>
<protein>
    <submittedName>
        <fullName evidence="1">Uncharacterized protein</fullName>
    </submittedName>
</protein>
<dbReference type="PANTHER" id="PTHR33240:SF17">
    <property type="entry name" value="EUKARYOTIC PEPTIDE CHAIN RELEASE FACTOR GTP-BINDING SUBUNIT-LIKE"/>
    <property type="match status" value="1"/>
</dbReference>
<dbReference type="EMBL" id="JAKOGI010001336">
    <property type="protein sequence ID" value="KAJ8426185.1"/>
    <property type="molecule type" value="Genomic_DNA"/>
</dbReference>
<reference evidence="1" key="1">
    <citation type="submission" date="2022-04" db="EMBL/GenBank/DDBJ databases">
        <title>Carnegiea gigantea Genome sequencing and assembly v2.</title>
        <authorList>
            <person name="Copetti D."/>
            <person name="Sanderson M.J."/>
            <person name="Burquez A."/>
            <person name="Wojciechowski M.F."/>
        </authorList>
    </citation>
    <scope>NUCLEOTIDE SEQUENCE</scope>
    <source>
        <strain evidence="1">SGP5-SGP5p</strain>
        <tissue evidence="1">Aerial part</tissue>
    </source>
</reference>